<dbReference type="PANTHER" id="PTHR33434:SF2">
    <property type="entry name" value="FATTY ACID-BINDING PROTEIN TM_1468"/>
    <property type="match status" value="1"/>
</dbReference>
<gene>
    <name evidence="2" type="ORF">PO878_01400</name>
</gene>
<dbReference type="NCBIfam" id="TIGR00762">
    <property type="entry name" value="DegV"/>
    <property type="match status" value="1"/>
</dbReference>
<organism evidence="2 3">
    <name type="scientific">Iamia majanohamensis</name>
    <dbReference type="NCBI Taxonomy" id="467976"/>
    <lineage>
        <taxon>Bacteria</taxon>
        <taxon>Bacillati</taxon>
        <taxon>Actinomycetota</taxon>
        <taxon>Acidimicrobiia</taxon>
        <taxon>Acidimicrobiales</taxon>
        <taxon>Iamiaceae</taxon>
        <taxon>Iamia</taxon>
    </lineage>
</organism>
<dbReference type="InterPro" id="IPR003797">
    <property type="entry name" value="DegV"/>
</dbReference>
<dbReference type="EMBL" id="CP116942">
    <property type="protein sequence ID" value="WCO67372.1"/>
    <property type="molecule type" value="Genomic_DNA"/>
</dbReference>
<proteinExistence type="predicted"/>
<dbReference type="PANTHER" id="PTHR33434">
    <property type="entry name" value="DEGV DOMAIN-CONTAINING PROTEIN DR_1986-RELATED"/>
    <property type="match status" value="1"/>
</dbReference>
<dbReference type="InterPro" id="IPR043168">
    <property type="entry name" value="DegV_C"/>
</dbReference>
<evidence type="ECO:0000256" key="1">
    <source>
        <dbReference type="ARBA" id="ARBA00023121"/>
    </source>
</evidence>
<dbReference type="RefSeq" id="WP_272736894.1">
    <property type="nucleotide sequence ID" value="NZ_CP116942.1"/>
</dbReference>
<evidence type="ECO:0000313" key="3">
    <source>
        <dbReference type="Proteomes" id="UP001216390"/>
    </source>
</evidence>
<accession>A0AAF0BU21</accession>
<dbReference type="Gene3D" id="3.40.50.10170">
    <property type="match status" value="1"/>
</dbReference>
<dbReference type="PROSITE" id="PS51482">
    <property type="entry name" value="DEGV"/>
    <property type="match status" value="1"/>
</dbReference>
<reference evidence="2" key="1">
    <citation type="submission" date="2023-01" db="EMBL/GenBank/DDBJ databases">
        <title>The diversity of Class Acidimicrobiia in South China Sea sediment environments and the proposal of Iamia marina sp. nov., a novel species of the genus Iamia.</title>
        <authorList>
            <person name="He Y."/>
            <person name="Tian X."/>
        </authorList>
    </citation>
    <scope>NUCLEOTIDE SEQUENCE</scope>
    <source>
        <strain evidence="2">DSM 19957</strain>
    </source>
</reference>
<dbReference type="Pfam" id="PF02645">
    <property type="entry name" value="DegV"/>
    <property type="match status" value="1"/>
</dbReference>
<evidence type="ECO:0000313" key="2">
    <source>
        <dbReference type="EMBL" id="WCO67372.1"/>
    </source>
</evidence>
<protein>
    <submittedName>
        <fullName evidence="2">DegV family protein</fullName>
    </submittedName>
</protein>
<dbReference type="Gene3D" id="3.30.1180.10">
    <property type="match status" value="1"/>
</dbReference>
<dbReference type="SUPFAM" id="SSF82549">
    <property type="entry name" value="DAK1/DegV-like"/>
    <property type="match status" value="1"/>
</dbReference>
<dbReference type="Proteomes" id="UP001216390">
    <property type="component" value="Chromosome"/>
</dbReference>
<sequence>MDVRVVTDSNAMLPASLRDRFGIAVVPLTVVVDGQAHHETDLDATWFCARLRAGAEVSTAAPAPGQLLAAYEAAATSGADAVLSVHVGANQSATVAAAGVAAGMADIPVRVVDTGTASFIEGCCVWRAAEALAGGADVEAAGAAAARIASSAASVFTIGEIARANDGGRLPVAAGEGVPVYCSAGPDMRELARVGDVDEAAAAMAAAVAEAEGPLRVGVGDADAPEAADALEAVLRDLPQVAEVVRYVVGPSVAAHTGAGTFGAVFHPLDGGA</sequence>
<dbReference type="AlphaFoldDB" id="A0AAF0BU21"/>
<dbReference type="KEGG" id="ima:PO878_01400"/>
<dbReference type="GO" id="GO:0008289">
    <property type="term" value="F:lipid binding"/>
    <property type="evidence" value="ECO:0007669"/>
    <property type="project" value="UniProtKB-KW"/>
</dbReference>
<keyword evidence="1" id="KW-0446">Lipid-binding</keyword>
<keyword evidence="3" id="KW-1185">Reference proteome</keyword>
<name>A0AAF0BU21_9ACTN</name>
<dbReference type="InterPro" id="IPR050270">
    <property type="entry name" value="DegV_domain_contain"/>
</dbReference>